<dbReference type="Pfam" id="PF09807">
    <property type="entry name" value="ELP6"/>
    <property type="match status" value="1"/>
</dbReference>
<proteinExistence type="inferred from homology"/>
<keyword evidence="4" id="KW-1185">Reference proteome</keyword>
<dbReference type="Gene3D" id="3.40.50.300">
    <property type="entry name" value="P-loop containing nucleotide triphosphate hydrolases"/>
    <property type="match status" value="1"/>
</dbReference>
<dbReference type="AlphaFoldDB" id="A0A507CFI4"/>
<accession>A0A507CFI4</accession>
<dbReference type="EMBL" id="QEAO01000005">
    <property type="protein sequence ID" value="TPX36345.1"/>
    <property type="molecule type" value="Genomic_DNA"/>
</dbReference>
<evidence type="ECO:0000256" key="2">
    <source>
        <dbReference type="ARBA" id="ARBA00008837"/>
    </source>
</evidence>
<dbReference type="InterPro" id="IPR027417">
    <property type="entry name" value="P-loop_NTPase"/>
</dbReference>
<protein>
    <recommendedName>
        <fullName evidence="5">Elongator complex protein 6</fullName>
    </recommendedName>
</protein>
<evidence type="ECO:0008006" key="5">
    <source>
        <dbReference type="Google" id="ProtNLM"/>
    </source>
</evidence>
<sequence length="236" mass="25875">MSSSVEPVTGDVSGLLLITDTLQTPGSGVLGYLLTRAIRQGECVCLVSIGPSRPYYLGLTRRLGLNLANLELAGHVRFIDYLPLLESAKREPSKASNGWLLPTVPMEQCKHPKQWILFEDLTALLYWGVSVKEVMRLVVHSLSLVSESHGCVAGTIHNDDVGDVEAQTLIKLLSPMSQTKYQIRMLSSGATQGIDGQLDVMSGPRSRERPTIRELFYKLNDSGPTFFPRGLSHGVI</sequence>
<dbReference type="PANTHER" id="PTHR16184:SF6">
    <property type="entry name" value="ELONGATOR COMPLEX PROTEIN 6"/>
    <property type="match status" value="1"/>
</dbReference>
<comment type="caution">
    <text evidence="3">The sequence shown here is derived from an EMBL/GenBank/DDBJ whole genome shotgun (WGS) entry which is preliminary data.</text>
</comment>
<dbReference type="InterPro" id="IPR018627">
    <property type="entry name" value="ELP6"/>
</dbReference>
<comment type="similarity">
    <text evidence="2">Belongs to the ELP6 family.</text>
</comment>
<dbReference type="RefSeq" id="XP_031026658.1">
    <property type="nucleotide sequence ID" value="XM_031167498.1"/>
</dbReference>
<dbReference type="UniPathway" id="UPA00988"/>
<dbReference type="STRING" id="1806994.A0A507CFI4"/>
<dbReference type="GO" id="GO:0033588">
    <property type="term" value="C:elongator holoenzyme complex"/>
    <property type="evidence" value="ECO:0007669"/>
    <property type="project" value="InterPro"/>
</dbReference>
<dbReference type="OrthoDB" id="9995306at2759"/>
<dbReference type="GO" id="GO:0002098">
    <property type="term" value="P:tRNA wobble uridine modification"/>
    <property type="evidence" value="ECO:0007669"/>
    <property type="project" value="InterPro"/>
</dbReference>
<dbReference type="PANTHER" id="PTHR16184">
    <property type="entry name" value="ELONGATOR COMPLEX PROTEIN 6"/>
    <property type="match status" value="1"/>
</dbReference>
<dbReference type="Proteomes" id="UP000319731">
    <property type="component" value="Unassembled WGS sequence"/>
</dbReference>
<evidence type="ECO:0000313" key="3">
    <source>
        <dbReference type="EMBL" id="TPX36345.1"/>
    </source>
</evidence>
<reference evidence="3 4" key="1">
    <citation type="journal article" date="2019" name="Sci. Rep.">
        <title>Comparative genomics of chytrid fungi reveal insights into the obligate biotrophic and pathogenic lifestyle of Synchytrium endobioticum.</title>
        <authorList>
            <person name="van de Vossenberg B.T.L.H."/>
            <person name="Warris S."/>
            <person name="Nguyen H.D.T."/>
            <person name="van Gent-Pelzer M.P.E."/>
            <person name="Joly D.L."/>
            <person name="van de Geest H.C."/>
            <person name="Bonants P.J.M."/>
            <person name="Smith D.S."/>
            <person name="Levesque C.A."/>
            <person name="van der Lee T.A.J."/>
        </authorList>
    </citation>
    <scope>NUCLEOTIDE SEQUENCE [LARGE SCALE GENOMIC DNA]</scope>
    <source>
        <strain evidence="3 4">JEL517</strain>
    </source>
</reference>
<comment type="pathway">
    <text evidence="1">tRNA modification; 5-methoxycarbonylmethyl-2-thiouridine-tRNA biosynthesis.</text>
</comment>
<evidence type="ECO:0000313" key="4">
    <source>
        <dbReference type="Proteomes" id="UP000319731"/>
    </source>
</evidence>
<dbReference type="GeneID" id="42002795"/>
<gene>
    <name evidence="3" type="ORF">SmJEL517_g01570</name>
</gene>
<evidence type="ECO:0000256" key="1">
    <source>
        <dbReference type="ARBA" id="ARBA00005043"/>
    </source>
</evidence>
<name>A0A507CFI4_9FUNG</name>
<organism evidence="3 4">
    <name type="scientific">Synchytrium microbalum</name>
    <dbReference type="NCBI Taxonomy" id="1806994"/>
    <lineage>
        <taxon>Eukaryota</taxon>
        <taxon>Fungi</taxon>
        <taxon>Fungi incertae sedis</taxon>
        <taxon>Chytridiomycota</taxon>
        <taxon>Chytridiomycota incertae sedis</taxon>
        <taxon>Chytridiomycetes</taxon>
        <taxon>Synchytriales</taxon>
        <taxon>Synchytriaceae</taxon>
        <taxon>Synchytrium</taxon>
    </lineage>
</organism>